<dbReference type="Proteomes" id="UP000441797">
    <property type="component" value="Unassembled WGS sequence"/>
</dbReference>
<accession>A0A6N8G3Q2</accession>
<feature type="domain" description="DUF2281" evidence="1">
    <location>
        <begin position="16"/>
        <end position="58"/>
    </location>
</feature>
<dbReference type="Pfam" id="PF10047">
    <property type="entry name" value="DUF2281"/>
    <property type="match status" value="1"/>
</dbReference>
<organism evidence="2 3">
    <name type="scientific">Gloeocapsopsis dulcis AAB1 = 1H9</name>
    <dbReference type="NCBI Taxonomy" id="1433147"/>
    <lineage>
        <taxon>Bacteria</taxon>
        <taxon>Bacillati</taxon>
        <taxon>Cyanobacteriota</taxon>
        <taxon>Cyanophyceae</taxon>
        <taxon>Oscillatoriophycideae</taxon>
        <taxon>Chroococcales</taxon>
        <taxon>Chroococcaceae</taxon>
        <taxon>Gloeocapsopsis</taxon>
        <taxon>Gloeocapsopsis dulcis</taxon>
    </lineage>
</organism>
<evidence type="ECO:0000259" key="1">
    <source>
        <dbReference type="Pfam" id="PF10047"/>
    </source>
</evidence>
<gene>
    <name evidence="2" type="ORF">BWI75_24710</name>
</gene>
<comment type="caution">
    <text evidence="2">The sequence shown here is derived from an EMBL/GenBank/DDBJ whole genome shotgun (WGS) entry which is preliminary data.</text>
</comment>
<dbReference type="EMBL" id="NAPY01000078">
    <property type="protein sequence ID" value="MUL39392.1"/>
    <property type="molecule type" value="Genomic_DNA"/>
</dbReference>
<dbReference type="AlphaFoldDB" id="A0A6N8G3Q2"/>
<keyword evidence="3" id="KW-1185">Reference proteome</keyword>
<evidence type="ECO:0000313" key="2">
    <source>
        <dbReference type="EMBL" id="MUL39392.1"/>
    </source>
</evidence>
<evidence type="ECO:0000313" key="3">
    <source>
        <dbReference type="Proteomes" id="UP000441797"/>
    </source>
</evidence>
<name>A0A6N8G3Q2_9CHRO</name>
<protein>
    <recommendedName>
        <fullName evidence="1">DUF2281 domain-containing protein</fullName>
    </recommendedName>
</protein>
<dbReference type="OrthoDB" id="8527231at2"/>
<sequence>MNSEPLVSAQLSEGIAKLKMLPQEKQLEVLDFIEFLQAKVNQQGKASSNWQPGISALEAAGDLVGCVEGPEDLSTNPEYMQGFGE</sequence>
<reference evidence="2 3" key="1">
    <citation type="journal article" date="2019" name="Front. Microbiol.">
        <title>Genomic Features for Desiccation Tolerance and Sugar Biosynthesis in the Extremophile Gloeocapsopsis sp. UTEX B3054.</title>
        <authorList>
            <person name="Urrejola C."/>
            <person name="Alcorta J."/>
            <person name="Salas L."/>
            <person name="Vasquez M."/>
            <person name="Polz M.F."/>
            <person name="Vicuna R."/>
            <person name="Diez B."/>
        </authorList>
    </citation>
    <scope>NUCLEOTIDE SEQUENCE [LARGE SCALE GENOMIC DNA]</scope>
    <source>
        <strain evidence="2 3">1H9</strain>
    </source>
</reference>
<dbReference type="InterPro" id="IPR018739">
    <property type="entry name" value="DUF2281"/>
</dbReference>
<proteinExistence type="predicted"/>